<dbReference type="GeneID" id="61611384"/>
<evidence type="ECO:0000256" key="2">
    <source>
        <dbReference type="ARBA" id="ARBA00023125"/>
    </source>
</evidence>
<dbReference type="Proteomes" id="UP000507954">
    <property type="component" value="Unassembled WGS sequence"/>
</dbReference>
<dbReference type="AlphaFoldDB" id="A0A508WVP7"/>
<feature type="domain" description="HTH crp-type" evidence="5">
    <location>
        <begin position="153"/>
        <end position="221"/>
    </location>
</feature>
<keyword evidence="2" id="KW-0238">DNA-binding</keyword>
<name>A0A508WVP7_9HYPH</name>
<dbReference type="PANTHER" id="PTHR24567:SF74">
    <property type="entry name" value="HTH-TYPE TRANSCRIPTIONAL REGULATOR ARCR"/>
    <property type="match status" value="1"/>
</dbReference>
<dbReference type="InterPro" id="IPR014710">
    <property type="entry name" value="RmlC-like_jellyroll"/>
</dbReference>
<dbReference type="SMART" id="SM00419">
    <property type="entry name" value="HTH_CRP"/>
    <property type="match status" value="1"/>
</dbReference>
<dbReference type="InterPro" id="IPR050397">
    <property type="entry name" value="Env_Response_Regulators"/>
</dbReference>
<feature type="domain" description="Cyclic nucleotide-binding" evidence="4">
    <location>
        <begin position="19"/>
        <end position="139"/>
    </location>
</feature>
<dbReference type="PANTHER" id="PTHR24567">
    <property type="entry name" value="CRP FAMILY TRANSCRIPTIONAL REGULATORY PROTEIN"/>
    <property type="match status" value="1"/>
</dbReference>
<dbReference type="CDD" id="cd00038">
    <property type="entry name" value="CAP_ED"/>
    <property type="match status" value="1"/>
</dbReference>
<evidence type="ECO:0000313" key="6">
    <source>
        <dbReference type="EMBL" id="PLT99360.1"/>
    </source>
</evidence>
<dbReference type="RefSeq" id="WP_012066599.1">
    <property type="nucleotide sequence ID" value="NZ_ATYC01000022.1"/>
</dbReference>
<evidence type="ECO:0000313" key="8">
    <source>
        <dbReference type="Proteomes" id="UP001190825"/>
    </source>
</evidence>
<dbReference type="Gene3D" id="1.10.10.10">
    <property type="entry name" value="Winged helix-like DNA-binding domain superfamily/Winged helix DNA-binding domain"/>
    <property type="match status" value="1"/>
</dbReference>
<dbReference type="EMBL" id="CABFNB010000093">
    <property type="protein sequence ID" value="VTZ61502.1"/>
    <property type="molecule type" value="Genomic_DNA"/>
</dbReference>
<dbReference type="Gene3D" id="2.60.120.10">
    <property type="entry name" value="Jelly Rolls"/>
    <property type="match status" value="1"/>
</dbReference>
<keyword evidence="1" id="KW-0805">Transcription regulation</keyword>
<evidence type="ECO:0000259" key="4">
    <source>
        <dbReference type="PROSITE" id="PS50042"/>
    </source>
</evidence>
<dbReference type="SMART" id="SM00100">
    <property type="entry name" value="cNMP"/>
    <property type="match status" value="1"/>
</dbReference>
<dbReference type="EMBL" id="NBUC01000112">
    <property type="protein sequence ID" value="PLT99360.1"/>
    <property type="molecule type" value="Genomic_DNA"/>
</dbReference>
<evidence type="ECO:0000313" key="7">
    <source>
        <dbReference type="EMBL" id="VTZ61502.1"/>
    </source>
</evidence>
<reference evidence="6" key="1">
    <citation type="submission" date="2017-04" db="EMBL/GenBank/DDBJ databases">
        <authorList>
            <person name="Porter S."/>
            <person name="Friesen M.L."/>
            <person name="Faber-Hammond J."/>
        </authorList>
    </citation>
    <scope>NUCLEOTIDE SEQUENCE</scope>
    <source>
        <strain evidence="6">Str16</strain>
    </source>
</reference>
<dbReference type="Proteomes" id="UP001190825">
    <property type="component" value="Unassembled WGS sequence"/>
</dbReference>
<dbReference type="PROSITE" id="PS51063">
    <property type="entry name" value="HTH_CRP_2"/>
    <property type="match status" value="1"/>
</dbReference>
<dbReference type="InterPro" id="IPR036388">
    <property type="entry name" value="WH-like_DNA-bd_sf"/>
</dbReference>
<dbReference type="InterPro" id="IPR012318">
    <property type="entry name" value="HTH_CRP"/>
</dbReference>
<dbReference type="SUPFAM" id="SSF51206">
    <property type="entry name" value="cAMP-binding domain-like"/>
    <property type="match status" value="1"/>
</dbReference>
<dbReference type="OMA" id="ISAMAGH"/>
<dbReference type="Pfam" id="PF00027">
    <property type="entry name" value="cNMP_binding"/>
    <property type="match status" value="1"/>
</dbReference>
<dbReference type="InterPro" id="IPR018490">
    <property type="entry name" value="cNMP-bd_dom_sf"/>
</dbReference>
<keyword evidence="3" id="KW-0804">Transcription</keyword>
<accession>A0A508WVP7</accession>
<evidence type="ECO:0000256" key="3">
    <source>
        <dbReference type="ARBA" id="ARBA00023163"/>
    </source>
</evidence>
<dbReference type="Pfam" id="PF13545">
    <property type="entry name" value="HTH_Crp_2"/>
    <property type="match status" value="1"/>
</dbReference>
<dbReference type="SUPFAM" id="SSF46785">
    <property type="entry name" value="Winged helix' DNA-binding domain"/>
    <property type="match status" value="1"/>
</dbReference>
<evidence type="ECO:0000256" key="1">
    <source>
        <dbReference type="ARBA" id="ARBA00023015"/>
    </source>
</evidence>
<keyword evidence="8" id="KW-1185">Reference proteome</keyword>
<protein>
    <submittedName>
        <fullName evidence="6">Crp/Fnr family transcriptional regulator</fullName>
    </submittedName>
    <submittedName>
        <fullName evidence="7">Putative transcriptional regulator, Crp/Fnr family</fullName>
    </submittedName>
</protein>
<reference evidence="6 8" key="2">
    <citation type="journal article" date="2018" name="FEMS Microbiol. Ecol.">
        <title>Co-invading symbiotic mutualists of Medicago polymorpha retain high ancestral diversity and contain diverse accessory genomes.</title>
        <authorList>
            <person name="Porter S.S."/>
            <person name="Faber-Hammond J.J."/>
            <person name="Friesen M.L."/>
        </authorList>
    </citation>
    <scope>NUCLEOTIDE SEQUENCE [LARGE SCALE GENOMIC DNA]</scope>
    <source>
        <strain evidence="6 8">Str16</strain>
    </source>
</reference>
<dbReference type="GO" id="GO:0005829">
    <property type="term" value="C:cytosol"/>
    <property type="evidence" value="ECO:0007669"/>
    <property type="project" value="TreeGrafter"/>
</dbReference>
<dbReference type="PROSITE" id="PS50042">
    <property type="entry name" value="CNMP_BINDING_3"/>
    <property type="match status" value="1"/>
</dbReference>
<dbReference type="InterPro" id="IPR000595">
    <property type="entry name" value="cNMP-bd_dom"/>
</dbReference>
<organism evidence="7">
    <name type="scientific">Sinorhizobium medicae</name>
    <dbReference type="NCBI Taxonomy" id="110321"/>
    <lineage>
        <taxon>Bacteria</taxon>
        <taxon>Pseudomonadati</taxon>
        <taxon>Pseudomonadota</taxon>
        <taxon>Alphaproteobacteria</taxon>
        <taxon>Hyphomicrobiales</taxon>
        <taxon>Rhizobiaceae</taxon>
        <taxon>Sinorhizobium/Ensifer group</taxon>
        <taxon>Sinorhizobium</taxon>
    </lineage>
</organism>
<dbReference type="GO" id="GO:0003677">
    <property type="term" value="F:DNA binding"/>
    <property type="evidence" value="ECO:0007669"/>
    <property type="project" value="UniProtKB-KW"/>
</dbReference>
<proteinExistence type="predicted"/>
<evidence type="ECO:0000259" key="5">
    <source>
        <dbReference type="PROSITE" id="PS51063"/>
    </source>
</evidence>
<dbReference type="InterPro" id="IPR036390">
    <property type="entry name" value="WH_DNA-bd_sf"/>
</dbReference>
<sequence length="226" mass="24761">MKTSRLTSNDRAVLLGSRLFANLPAPAAEAVLEGATISRHEAQDVLFHQGDAIEHVFFVVSGLVRLYGTGKGGREADIAVFPRGALFGEKAVFLDQRATAHAQAVHPSIIAKLDGPRLCRLVREEADVAWALLELLCRHGQMTEKRLAEDRLLTAPQRVANYILGQCPGDSPAFTFRLPFQKNVLAGKLGLAPEALSRAFSTLRQSGVIVKGRLIEIRDREALERF</sequence>
<reference evidence="7" key="3">
    <citation type="submission" date="2019-06" db="EMBL/GenBank/DDBJ databases">
        <authorList>
            <person name="Le Quere A."/>
            <person name="Colella S."/>
        </authorList>
    </citation>
    <scope>NUCLEOTIDE SEQUENCE</scope>
    <source>
        <strain evidence="7">EmedicaeMD41</strain>
    </source>
</reference>
<dbReference type="GO" id="GO:0003700">
    <property type="term" value="F:DNA-binding transcription factor activity"/>
    <property type="evidence" value="ECO:0007669"/>
    <property type="project" value="TreeGrafter"/>
</dbReference>
<gene>
    <name evidence="6" type="ORF">BMJ33_23490</name>
    <name evidence="7" type="ORF">EMEDMD4_280029</name>
</gene>